<dbReference type="EMBL" id="BOQL01000084">
    <property type="protein sequence ID" value="GIM79752.1"/>
    <property type="molecule type" value="Genomic_DNA"/>
</dbReference>
<keyword evidence="2" id="KW-1185">Reference proteome</keyword>
<organism evidence="1 2">
    <name type="scientific">Actinoplanes auranticolor</name>
    <dbReference type="NCBI Taxonomy" id="47988"/>
    <lineage>
        <taxon>Bacteria</taxon>
        <taxon>Bacillati</taxon>
        <taxon>Actinomycetota</taxon>
        <taxon>Actinomycetes</taxon>
        <taxon>Micromonosporales</taxon>
        <taxon>Micromonosporaceae</taxon>
        <taxon>Actinoplanes</taxon>
    </lineage>
</organism>
<evidence type="ECO:0000313" key="2">
    <source>
        <dbReference type="Proteomes" id="UP000681340"/>
    </source>
</evidence>
<dbReference type="AlphaFoldDB" id="A0A919VXV1"/>
<name>A0A919VXV1_9ACTN</name>
<sequence>MSMHLSTTWAYQCLACVAGLGGLEFAGSAGVRHADGVYDRINGAVIRYVLGYRRAMRPRIDTLIAGHGSRLQAVRLTGRRQVQRFLEELRPRM</sequence>
<reference evidence="1" key="1">
    <citation type="submission" date="2021-03" db="EMBL/GenBank/DDBJ databases">
        <title>Whole genome shotgun sequence of Actinoplanes auranticolor NBRC 12245.</title>
        <authorList>
            <person name="Komaki H."/>
            <person name="Tamura T."/>
        </authorList>
    </citation>
    <scope>NUCLEOTIDE SEQUENCE</scope>
    <source>
        <strain evidence="1">NBRC 12245</strain>
    </source>
</reference>
<protein>
    <submittedName>
        <fullName evidence="1">Uncharacterized protein</fullName>
    </submittedName>
</protein>
<gene>
    <name evidence="1" type="ORF">Aau02nite_87270</name>
</gene>
<proteinExistence type="predicted"/>
<evidence type="ECO:0000313" key="1">
    <source>
        <dbReference type="EMBL" id="GIM79752.1"/>
    </source>
</evidence>
<accession>A0A919VXV1</accession>
<comment type="caution">
    <text evidence="1">The sequence shown here is derived from an EMBL/GenBank/DDBJ whole genome shotgun (WGS) entry which is preliminary data.</text>
</comment>
<dbReference type="Proteomes" id="UP000681340">
    <property type="component" value="Unassembled WGS sequence"/>
</dbReference>